<protein>
    <submittedName>
        <fullName evidence="1">Uncharacterized protein</fullName>
    </submittedName>
</protein>
<organism evidence="1 2">
    <name type="scientific">Aspergillus pseudotamarii</name>
    <dbReference type="NCBI Taxonomy" id="132259"/>
    <lineage>
        <taxon>Eukaryota</taxon>
        <taxon>Fungi</taxon>
        <taxon>Dikarya</taxon>
        <taxon>Ascomycota</taxon>
        <taxon>Pezizomycotina</taxon>
        <taxon>Eurotiomycetes</taxon>
        <taxon>Eurotiomycetidae</taxon>
        <taxon>Eurotiales</taxon>
        <taxon>Aspergillaceae</taxon>
        <taxon>Aspergillus</taxon>
        <taxon>Aspergillus subgen. Circumdati</taxon>
    </lineage>
</organism>
<dbReference type="OrthoDB" id="4367202at2759"/>
<dbReference type="GeneID" id="43640682"/>
<name>A0A5N6S9J9_ASPPS</name>
<keyword evidence="2" id="KW-1185">Reference proteome</keyword>
<dbReference type="EMBL" id="ML743747">
    <property type="protein sequence ID" value="KAE8130657.1"/>
    <property type="molecule type" value="Genomic_DNA"/>
</dbReference>
<proteinExistence type="predicted"/>
<dbReference type="AlphaFoldDB" id="A0A5N6S9J9"/>
<dbReference type="RefSeq" id="XP_031906720.1">
    <property type="nucleotide sequence ID" value="XM_032056472.1"/>
</dbReference>
<dbReference type="Proteomes" id="UP000325672">
    <property type="component" value="Unassembled WGS sequence"/>
</dbReference>
<sequence>MKASVRSELLFYREQTIANLRFLFGEEVDVLTCTEHDDYNAIACRVKPNGERVPVLQASSLSAPKALEKLHDMSIRRVGAYLTEHKQMRCEGEYQALQKYDHFESVQAANRSNLMPESNCTHTASEESQNRLSQISVRCDTEPKGYSVLVAVQYPFKYPLGELRYLSYPNKVSVLDAAARMLRNRGISTDAYPITSLSIRKEDCDYDILGYGDHHLGDLLDDVRKMEKVPTFKCIYSEKPLY</sequence>
<reference evidence="1 2" key="1">
    <citation type="submission" date="2019-04" db="EMBL/GenBank/DDBJ databases">
        <title>Friends and foes A comparative genomics study of 23 Aspergillus species from section Flavi.</title>
        <authorList>
            <consortium name="DOE Joint Genome Institute"/>
            <person name="Kjaerbolling I."/>
            <person name="Vesth T."/>
            <person name="Frisvad J.C."/>
            <person name="Nybo J.L."/>
            <person name="Theobald S."/>
            <person name="Kildgaard S."/>
            <person name="Isbrandt T."/>
            <person name="Kuo A."/>
            <person name="Sato A."/>
            <person name="Lyhne E.K."/>
            <person name="Kogle M.E."/>
            <person name="Wiebenga A."/>
            <person name="Kun R.S."/>
            <person name="Lubbers R.J."/>
            <person name="Makela M.R."/>
            <person name="Barry K."/>
            <person name="Chovatia M."/>
            <person name="Clum A."/>
            <person name="Daum C."/>
            <person name="Haridas S."/>
            <person name="He G."/>
            <person name="LaButti K."/>
            <person name="Lipzen A."/>
            <person name="Mondo S."/>
            <person name="Riley R."/>
            <person name="Salamov A."/>
            <person name="Simmons B.A."/>
            <person name="Magnuson J.K."/>
            <person name="Henrissat B."/>
            <person name="Mortensen U.H."/>
            <person name="Larsen T.O."/>
            <person name="Devries R.P."/>
            <person name="Grigoriev I.V."/>
            <person name="Machida M."/>
            <person name="Baker S.E."/>
            <person name="Andersen M.R."/>
        </authorList>
    </citation>
    <scope>NUCLEOTIDE SEQUENCE [LARGE SCALE GENOMIC DNA]</scope>
    <source>
        <strain evidence="1 2">CBS 117625</strain>
    </source>
</reference>
<gene>
    <name evidence="1" type="ORF">BDV38DRAFT_266739</name>
</gene>
<evidence type="ECO:0000313" key="2">
    <source>
        <dbReference type="Proteomes" id="UP000325672"/>
    </source>
</evidence>
<evidence type="ECO:0000313" key="1">
    <source>
        <dbReference type="EMBL" id="KAE8130657.1"/>
    </source>
</evidence>
<accession>A0A5N6S9J9</accession>